<keyword evidence="2" id="KW-1185">Reference proteome</keyword>
<name>A0A0K1Y9D1_9CAUD</name>
<dbReference type="EMBL" id="KT124228">
    <property type="protein sequence ID" value="AKY03494.1"/>
    <property type="molecule type" value="Genomic_DNA"/>
</dbReference>
<dbReference type="Pfam" id="PF23852">
    <property type="entry name" value="DUF7215"/>
    <property type="match status" value="1"/>
</dbReference>
<evidence type="ECO:0000313" key="2">
    <source>
        <dbReference type="Proteomes" id="UP000225844"/>
    </source>
</evidence>
<protein>
    <submittedName>
        <fullName evidence="1">Uncharacterized protein</fullName>
    </submittedName>
</protein>
<organism evidence="1 2">
    <name type="scientific">Streptomyces phage Danzina</name>
    <dbReference type="NCBI Taxonomy" id="1690427"/>
    <lineage>
        <taxon>Viruses</taxon>
        <taxon>Duplodnaviria</taxon>
        <taxon>Heunggongvirae</taxon>
        <taxon>Uroviricota</taxon>
        <taxon>Caudoviricetes</taxon>
        <taxon>Arquatrovirinae</taxon>
        <taxon>Likavirus</taxon>
        <taxon>Likavirus danzina</taxon>
    </lineage>
</organism>
<gene>
    <name evidence="1" type="ORF">SEA_DANZINA_39</name>
</gene>
<reference evidence="1 2" key="1">
    <citation type="submission" date="2015-06" db="EMBL/GenBank/DDBJ databases">
        <authorList>
            <person name="Zinanti J.F."/>
            <person name="Ahmed T."/>
            <person name="Alvarez G.E."/>
            <person name="Cox E.C."/>
            <person name="Garcia C."/>
            <person name="Layton S.R."/>
            <person name="Bhuiyan S."/>
            <person name="Donegan-Quick R."/>
            <person name="Benjamin R.C."/>
            <person name="Hughes L.E."/>
            <person name="Bradley K.W."/>
            <person name="Asai D.J."/>
            <person name="Bowman C.A."/>
            <person name="Russell D.A."/>
            <person name="Pope W.H."/>
            <person name="Jacobs-Sera D."/>
            <person name="Hendrix R.W."/>
            <person name="Hatfull G.F."/>
        </authorList>
    </citation>
    <scope>NUCLEOTIDE SEQUENCE [LARGE SCALE GENOMIC DNA]</scope>
</reference>
<sequence>MIGFMGWEPGVFEEIQQELWAYLDFIEDPESDIDLILDVERAYGIDLALL</sequence>
<proteinExistence type="predicted"/>
<dbReference type="InterPro" id="IPR055639">
    <property type="entry name" value="DUF7215"/>
</dbReference>
<dbReference type="Proteomes" id="UP000225844">
    <property type="component" value="Segment"/>
</dbReference>
<accession>A0A0K1Y9D1</accession>
<evidence type="ECO:0000313" key="1">
    <source>
        <dbReference type="EMBL" id="AKY03494.1"/>
    </source>
</evidence>